<accession>A0A545UFI5</accession>
<gene>
    <name evidence="1" type="ORF">FLL46_06795</name>
</gene>
<organism evidence="1 2">
    <name type="scientific">Aliikangiella coralliicola</name>
    <dbReference type="NCBI Taxonomy" id="2592383"/>
    <lineage>
        <taxon>Bacteria</taxon>
        <taxon>Pseudomonadati</taxon>
        <taxon>Pseudomonadota</taxon>
        <taxon>Gammaproteobacteria</taxon>
        <taxon>Oceanospirillales</taxon>
        <taxon>Pleioneaceae</taxon>
        <taxon>Aliikangiella</taxon>
    </lineage>
</organism>
<name>A0A545UFI5_9GAMM</name>
<protein>
    <submittedName>
        <fullName evidence="1">Uncharacterized protein</fullName>
    </submittedName>
</protein>
<dbReference type="Proteomes" id="UP000315439">
    <property type="component" value="Unassembled WGS sequence"/>
</dbReference>
<proteinExistence type="predicted"/>
<keyword evidence="2" id="KW-1185">Reference proteome</keyword>
<evidence type="ECO:0000313" key="2">
    <source>
        <dbReference type="Proteomes" id="UP000315439"/>
    </source>
</evidence>
<dbReference type="OrthoDB" id="8913322at2"/>
<dbReference type="RefSeq" id="WP_142892737.1">
    <property type="nucleotide sequence ID" value="NZ_ML660162.1"/>
</dbReference>
<evidence type="ECO:0000313" key="1">
    <source>
        <dbReference type="EMBL" id="TQV88228.1"/>
    </source>
</evidence>
<sequence>MNFEKQFYQWINQSLTGEIPPDVRAFSFNLFETGENFGIELIGASEFDKHNSDWACEEIFEPKLRQLAIPLSYSGNSWEECLEKMNKLCIEYLNSGEPGANILNRSQGIGIGFVDGELALLATNN</sequence>
<dbReference type="EMBL" id="VIKS01000004">
    <property type="protein sequence ID" value="TQV88228.1"/>
    <property type="molecule type" value="Genomic_DNA"/>
</dbReference>
<comment type="caution">
    <text evidence="1">The sequence shown here is derived from an EMBL/GenBank/DDBJ whole genome shotgun (WGS) entry which is preliminary data.</text>
</comment>
<dbReference type="AlphaFoldDB" id="A0A545UFI5"/>
<reference evidence="1 2" key="1">
    <citation type="submission" date="2019-07" db="EMBL/GenBank/DDBJ databases">
        <title>Draft genome for Aliikangiella sp. M105.</title>
        <authorList>
            <person name="Wang G."/>
        </authorList>
    </citation>
    <scope>NUCLEOTIDE SEQUENCE [LARGE SCALE GENOMIC DNA]</scope>
    <source>
        <strain evidence="1 2">M105</strain>
    </source>
</reference>